<dbReference type="PANTHER" id="PTHR30537">
    <property type="entry name" value="HTH-TYPE TRANSCRIPTIONAL REGULATOR"/>
    <property type="match status" value="1"/>
</dbReference>
<feature type="domain" description="HTH lysR-type" evidence="5">
    <location>
        <begin position="1"/>
        <end position="59"/>
    </location>
</feature>
<evidence type="ECO:0000313" key="6">
    <source>
        <dbReference type="EMBL" id="CDG82491.1"/>
    </source>
</evidence>
<dbReference type="SUPFAM" id="SSF53850">
    <property type="entry name" value="Periplasmic binding protein-like II"/>
    <property type="match status" value="1"/>
</dbReference>
<protein>
    <submittedName>
        <fullName evidence="6">Bacterial regulatory helix-turn-helix, lysR family protein</fullName>
    </submittedName>
</protein>
<dbReference type="PATRIC" id="fig|1349767.4.peg.3628"/>
<dbReference type="InterPro" id="IPR000847">
    <property type="entry name" value="LysR_HTH_N"/>
</dbReference>
<dbReference type="KEGG" id="jag:GJA_1855"/>
<accession>W0V3P6</accession>
<dbReference type="GO" id="GO:0006351">
    <property type="term" value="P:DNA-templated transcription"/>
    <property type="evidence" value="ECO:0007669"/>
    <property type="project" value="TreeGrafter"/>
</dbReference>
<organism evidence="6 7">
    <name type="scientific">Janthinobacterium agaricidamnosum NBRC 102515 = DSM 9628</name>
    <dbReference type="NCBI Taxonomy" id="1349767"/>
    <lineage>
        <taxon>Bacteria</taxon>
        <taxon>Pseudomonadati</taxon>
        <taxon>Pseudomonadota</taxon>
        <taxon>Betaproteobacteria</taxon>
        <taxon>Burkholderiales</taxon>
        <taxon>Oxalobacteraceae</taxon>
        <taxon>Janthinobacterium</taxon>
    </lineage>
</organism>
<keyword evidence="7" id="KW-1185">Reference proteome</keyword>
<evidence type="ECO:0000256" key="4">
    <source>
        <dbReference type="ARBA" id="ARBA00023163"/>
    </source>
</evidence>
<evidence type="ECO:0000259" key="5">
    <source>
        <dbReference type="PROSITE" id="PS50931"/>
    </source>
</evidence>
<evidence type="ECO:0000256" key="3">
    <source>
        <dbReference type="ARBA" id="ARBA00023125"/>
    </source>
</evidence>
<keyword evidence="2" id="KW-0805">Transcription regulation</keyword>
<evidence type="ECO:0000256" key="1">
    <source>
        <dbReference type="ARBA" id="ARBA00009437"/>
    </source>
</evidence>
<proteinExistence type="inferred from homology"/>
<dbReference type="FunFam" id="3.40.190.290:FF:000001">
    <property type="entry name" value="Transcriptional regulator, LysR family"/>
    <property type="match status" value="1"/>
</dbReference>
<dbReference type="HOGENOM" id="CLU_039613_16_3_4"/>
<dbReference type="PANTHER" id="PTHR30537:SF35">
    <property type="entry name" value="TRANSCRIPTIONAL REGULATORY PROTEIN"/>
    <property type="match status" value="1"/>
</dbReference>
<dbReference type="Pfam" id="PF03466">
    <property type="entry name" value="LysR_substrate"/>
    <property type="match status" value="1"/>
</dbReference>
<dbReference type="FunFam" id="1.10.10.10:FF:000001">
    <property type="entry name" value="LysR family transcriptional regulator"/>
    <property type="match status" value="1"/>
</dbReference>
<dbReference type="Gene3D" id="3.40.190.290">
    <property type="match status" value="1"/>
</dbReference>
<dbReference type="InterPro" id="IPR058163">
    <property type="entry name" value="LysR-type_TF_proteobact-type"/>
</dbReference>
<dbReference type="eggNOG" id="COG0583">
    <property type="taxonomic scope" value="Bacteria"/>
</dbReference>
<dbReference type="InterPro" id="IPR036388">
    <property type="entry name" value="WH-like_DNA-bd_sf"/>
</dbReference>
<dbReference type="OrthoDB" id="9026421at2"/>
<reference evidence="6 7" key="1">
    <citation type="journal article" date="2015" name="Genome Announc.">
        <title>Genome Sequence of Mushroom Soft-Rot Pathogen Janthinobacterium agaricidamnosum.</title>
        <authorList>
            <person name="Graupner K."/>
            <person name="Lackner G."/>
            <person name="Hertweck C."/>
        </authorList>
    </citation>
    <scope>NUCLEOTIDE SEQUENCE [LARGE SCALE GENOMIC DNA]</scope>
    <source>
        <strain evidence="7">NBRC 102515 / DSM 9628</strain>
    </source>
</reference>
<keyword evidence="3" id="KW-0238">DNA-binding</keyword>
<dbReference type="InterPro" id="IPR005119">
    <property type="entry name" value="LysR_subst-bd"/>
</dbReference>
<dbReference type="GO" id="GO:0003700">
    <property type="term" value="F:DNA-binding transcription factor activity"/>
    <property type="evidence" value="ECO:0007669"/>
    <property type="project" value="InterPro"/>
</dbReference>
<dbReference type="CDD" id="cd08422">
    <property type="entry name" value="PBP2_CrgA_like"/>
    <property type="match status" value="1"/>
</dbReference>
<dbReference type="GO" id="GO:0043565">
    <property type="term" value="F:sequence-specific DNA binding"/>
    <property type="evidence" value="ECO:0007669"/>
    <property type="project" value="TreeGrafter"/>
</dbReference>
<evidence type="ECO:0000313" key="7">
    <source>
        <dbReference type="Proteomes" id="UP000027604"/>
    </source>
</evidence>
<comment type="similarity">
    <text evidence="1">Belongs to the LysR transcriptional regulatory family.</text>
</comment>
<evidence type="ECO:0000256" key="2">
    <source>
        <dbReference type="ARBA" id="ARBA00023015"/>
    </source>
</evidence>
<dbReference type="PROSITE" id="PS50931">
    <property type="entry name" value="HTH_LYSR"/>
    <property type="match status" value="1"/>
</dbReference>
<dbReference type="InterPro" id="IPR036390">
    <property type="entry name" value="WH_DNA-bd_sf"/>
</dbReference>
<gene>
    <name evidence="6" type="ORF">GJA_1855</name>
</gene>
<dbReference type="Gene3D" id="1.10.10.10">
    <property type="entry name" value="Winged helix-like DNA-binding domain superfamily/Winged helix DNA-binding domain"/>
    <property type="match status" value="1"/>
</dbReference>
<dbReference type="AlphaFoldDB" id="W0V3P6"/>
<dbReference type="Proteomes" id="UP000027604">
    <property type="component" value="Chromosome I"/>
</dbReference>
<dbReference type="RefSeq" id="WP_038491018.1">
    <property type="nucleotide sequence ID" value="NZ_HG322949.1"/>
</dbReference>
<sequence>MDKFQEMQSFVAVIKAGSFVAAATALDTSKAAVSRHIADLENRLGVRLINRTTRKLSLTVDGQTFFMHCQEILSALNEAESDLSSRSPEASGLLRISVPVTFGVLHLAPLWGEFLAQHPKISLDVIHSDRHDDLIEDGLDLAVRIAAALHPTLIGRRLATTRLVLCATPAYLARRGVPQHPGQLPEHDIISYSYWSSRDEWTFQGPGGPATVKLSPRMHTNNGDACKAVALQHQGIILQPAFIVDQELRSGALVEIMPSYQAGALTIHAVYATRKHLPLKLRQLIDFLAQRLHTTPWVS</sequence>
<name>W0V3P6_9BURK</name>
<dbReference type="SUPFAM" id="SSF46785">
    <property type="entry name" value="Winged helix' DNA-binding domain"/>
    <property type="match status" value="1"/>
</dbReference>
<dbReference type="EMBL" id="HG322949">
    <property type="protein sequence ID" value="CDG82491.1"/>
    <property type="molecule type" value="Genomic_DNA"/>
</dbReference>
<dbReference type="Pfam" id="PF00126">
    <property type="entry name" value="HTH_1"/>
    <property type="match status" value="1"/>
</dbReference>
<dbReference type="STRING" id="1349767.GJA_1855"/>
<keyword evidence="4" id="KW-0804">Transcription</keyword>